<organism evidence="2 3">
    <name type="scientific">Pseudomonas phage NV1</name>
    <dbReference type="NCBI Taxonomy" id="2079543"/>
    <lineage>
        <taxon>Viruses</taxon>
        <taxon>Duplodnaviria</taxon>
        <taxon>Heunggongvirae</taxon>
        <taxon>Uroviricota</taxon>
        <taxon>Caudoviricetes</taxon>
        <taxon>Vicosavirus</taxon>
        <taxon>Vicosavirus NV1</taxon>
    </lineage>
</organism>
<sequence length="98" mass="11165">MGTTNAVSIARDIYRETPNTFGHEEVDVQRRELKILIGLVASQEMLQDSIHAARAEAYCDDSKGVAHLWGRLKEVEDKLRQAEEKYGEAVKSREYITK</sequence>
<protein>
    <submittedName>
        <fullName evidence="2">Uncharacterized protein</fullName>
    </submittedName>
</protein>
<feature type="coiled-coil region" evidence="1">
    <location>
        <begin position="65"/>
        <end position="92"/>
    </location>
</feature>
<evidence type="ECO:0000256" key="1">
    <source>
        <dbReference type="SAM" id="Coils"/>
    </source>
</evidence>
<evidence type="ECO:0000313" key="3">
    <source>
        <dbReference type="Proteomes" id="UP000240328"/>
    </source>
</evidence>
<name>A0A2L0HPN0_9CAUD</name>
<keyword evidence="1" id="KW-0175">Coiled coil</keyword>
<dbReference type="OrthoDB" id="13687at10239"/>
<keyword evidence="3" id="KW-1185">Reference proteome</keyword>
<proteinExistence type="predicted"/>
<gene>
    <name evidence="2" type="ORF">NV1_p23</name>
</gene>
<dbReference type="EMBL" id="MG845684">
    <property type="protein sequence ID" value="AUX83652.1"/>
    <property type="molecule type" value="Genomic_DNA"/>
</dbReference>
<accession>A0A2L0HPN0</accession>
<evidence type="ECO:0000313" key="2">
    <source>
        <dbReference type="EMBL" id="AUX83652.1"/>
    </source>
</evidence>
<dbReference type="Proteomes" id="UP000240328">
    <property type="component" value="Segment"/>
</dbReference>
<reference evidence="2 3" key="1">
    <citation type="submission" date="2018-01" db="EMBL/GenBank/DDBJ databases">
        <title>Genome of Pseudomonas phage NV1, a LUZ24-like virus of Pseudomonas tolaasii.</title>
        <authorList>
            <person name="Storey N.H."/>
        </authorList>
    </citation>
    <scope>NUCLEOTIDE SEQUENCE [LARGE SCALE GENOMIC DNA]</scope>
</reference>